<evidence type="ECO:0000256" key="5">
    <source>
        <dbReference type="ARBA" id="ARBA00022801"/>
    </source>
</evidence>
<dbReference type="PANTHER" id="PTHR37984">
    <property type="entry name" value="PROTEIN CBG26694"/>
    <property type="match status" value="1"/>
</dbReference>
<dbReference type="CDD" id="cd01647">
    <property type="entry name" value="RT_LTR"/>
    <property type="match status" value="1"/>
</dbReference>
<accession>A0ABQ5H2A6</accession>
<reference evidence="9" key="1">
    <citation type="journal article" date="2022" name="Int. J. Mol. Sci.">
        <title>Draft Genome of Tanacetum Coccineum: Genomic Comparison of Closely Related Tanacetum-Family Plants.</title>
        <authorList>
            <person name="Yamashiro T."/>
            <person name="Shiraishi A."/>
            <person name="Nakayama K."/>
            <person name="Satake H."/>
        </authorList>
    </citation>
    <scope>NUCLEOTIDE SEQUENCE</scope>
</reference>
<keyword evidence="10" id="KW-1185">Reference proteome</keyword>
<dbReference type="SUPFAM" id="SSF56672">
    <property type="entry name" value="DNA/RNA polymerases"/>
    <property type="match status" value="1"/>
</dbReference>
<dbReference type="GO" id="GO:0003964">
    <property type="term" value="F:RNA-directed DNA polymerase activity"/>
    <property type="evidence" value="ECO:0007669"/>
    <property type="project" value="UniProtKB-KW"/>
</dbReference>
<protein>
    <submittedName>
        <fullName evidence="9">Reverse transcriptase domain-containing protein</fullName>
    </submittedName>
</protein>
<evidence type="ECO:0000256" key="1">
    <source>
        <dbReference type="ARBA" id="ARBA00022679"/>
    </source>
</evidence>
<dbReference type="InterPro" id="IPR043128">
    <property type="entry name" value="Rev_trsase/Diguanyl_cyclase"/>
</dbReference>
<proteinExistence type="predicted"/>
<dbReference type="InterPro" id="IPR043502">
    <property type="entry name" value="DNA/RNA_pol_sf"/>
</dbReference>
<feature type="domain" description="Reverse transcriptase" evidence="7">
    <location>
        <begin position="1"/>
        <end position="82"/>
    </location>
</feature>
<evidence type="ECO:0000259" key="7">
    <source>
        <dbReference type="Pfam" id="PF00078"/>
    </source>
</evidence>
<dbReference type="InterPro" id="IPR000477">
    <property type="entry name" value="RT_dom"/>
</dbReference>
<evidence type="ECO:0000256" key="2">
    <source>
        <dbReference type="ARBA" id="ARBA00022695"/>
    </source>
</evidence>
<dbReference type="Gene3D" id="3.30.70.270">
    <property type="match status" value="1"/>
</dbReference>
<feature type="domain" description="Reverse transcriptase RNase H-like" evidence="8">
    <location>
        <begin position="106"/>
        <end position="138"/>
    </location>
</feature>
<name>A0ABQ5H2A6_9ASTR</name>
<evidence type="ECO:0000259" key="8">
    <source>
        <dbReference type="Pfam" id="PF17917"/>
    </source>
</evidence>
<dbReference type="InterPro" id="IPR041373">
    <property type="entry name" value="RT_RNaseH"/>
</dbReference>
<dbReference type="InterPro" id="IPR050951">
    <property type="entry name" value="Retrovirus_Pol_polyprotein"/>
</dbReference>
<keyword evidence="4" id="KW-0255">Endonuclease</keyword>
<comment type="caution">
    <text evidence="9">The sequence shown here is derived from an EMBL/GenBank/DDBJ whole genome shotgun (WGS) entry which is preliminary data.</text>
</comment>
<sequence length="172" mass="19714">MPFGLCNAPGTFQRCMMAIFHDMIEKTMEVFMDDFSVFGDSFSTCLSHLEKMLKRCEDTNLSLNWEKSHFMVKEGIVLGHKISKSGIEVDRAKVEVIAKLPHPTTVKGISDHSAIKYLFAKKDAKARLMRWILLLQEFDVEIRDKKGAKNLVADHLSRLENPHQMSSRTRKS</sequence>
<dbReference type="Proteomes" id="UP001151760">
    <property type="component" value="Unassembled WGS sequence"/>
</dbReference>
<evidence type="ECO:0000256" key="3">
    <source>
        <dbReference type="ARBA" id="ARBA00022722"/>
    </source>
</evidence>
<dbReference type="Pfam" id="PF00078">
    <property type="entry name" value="RVT_1"/>
    <property type="match status" value="1"/>
</dbReference>
<dbReference type="Pfam" id="PF17917">
    <property type="entry name" value="RT_RNaseH"/>
    <property type="match status" value="1"/>
</dbReference>
<reference evidence="9" key="2">
    <citation type="submission" date="2022-01" db="EMBL/GenBank/DDBJ databases">
        <authorList>
            <person name="Yamashiro T."/>
            <person name="Shiraishi A."/>
            <person name="Satake H."/>
            <person name="Nakayama K."/>
        </authorList>
    </citation>
    <scope>NUCLEOTIDE SEQUENCE</scope>
</reference>
<keyword evidence="5" id="KW-0378">Hydrolase</keyword>
<keyword evidence="3" id="KW-0540">Nuclease</keyword>
<evidence type="ECO:0000256" key="4">
    <source>
        <dbReference type="ARBA" id="ARBA00022759"/>
    </source>
</evidence>
<evidence type="ECO:0000313" key="9">
    <source>
        <dbReference type="EMBL" id="GJT81961.1"/>
    </source>
</evidence>
<dbReference type="EMBL" id="BQNB010019124">
    <property type="protein sequence ID" value="GJT81961.1"/>
    <property type="molecule type" value="Genomic_DNA"/>
</dbReference>
<keyword evidence="6 9" id="KW-0695">RNA-directed DNA polymerase</keyword>
<evidence type="ECO:0000256" key="6">
    <source>
        <dbReference type="ARBA" id="ARBA00022918"/>
    </source>
</evidence>
<gene>
    <name evidence="9" type="ORF">Tco_1056303</name>
</gene>
<dbReference type="PANTHER" id="PTHR37984:SF5">
    <property type="entry name" value="PROTEIN NYNRIN-LIKE"/>
    <property type="match status" value="1"/>
</dbReference>
<keyword evidence="2" id="KW-0548">Nucleotidyltransferase</keyword>
<evidence type="ECO:0000313" key="10">
    <source>
        <dbReference type="Proteomes" id="UP001151760"/>
    </source>
</evidence>
<organism evidence="9 10">
    <name type="scientific">Tanacetum coccineum</name>
    <dbReference type="NCBI Taxonomy" id="301880"/>
    <lineage>
        <taxon>Eukaryota</taxon>
        <taxon>Viridiplantae</taxon>
        <taxon>Streptophyta</taxon>
        <taxon>Embryophyta</taxon>
        <taxon>Tracheophyta</taxon>
        <taxon>Spermatophyta</taxon>
        <taxon>Magnoliopsida</taxon>
        <taxon>eudicotyledons</taxon>
        <taxon>Gunneridae</taxon>
        <taxon>Pentapetalae</taxon>
        <taxon>asterids</taxon>
        <taxon>campanulids</taxon>
        <taxon>Asterales</taxon>
        <taxon>Asteraceae</taxon>
        <taxon>Asteroideae</taxon>
        <taxon>Anthemideae</taxon>
        <taxon>Anthemidinae</taxon>
        <taxon>Tanacetum</taxon>
    </lineage>
</organism>
<keyword evidence="1" id="KW-0808">Transferase</keyword>